<comment type="caution">
    <text evidence="1">The sequence shown here is derived from an EMBL/GenBank/DDBJ whole genome shotgun (WGS) entry which is preliminary data.</text>
</comment>
<evidence type="ECO:0000313" key="1">
    <source>
        <dbReference type="EMBL" id="MDS9469580.1"/>
    </source>
</evidence>
<dbReference type="RefSeq" id="WP_311162257.1">
    <property type="nucleotide sequence ID" value="NZ_JAVQLW010000004.1"/>
</dbReference>
<sequence>MRITQPPISYKRDRFTPEIIAQAVRLQARFDLSLRKEKEFLRQRGLDVSCETVRRLDRQIRPANCPWFSPQTAATLR</sequence>
<accession>A0ABU2HYH2</accession>
<evidence type="ECO:0008006" key="3">
    <source>
        <dbReference type="Google" id="ProtNLM"/>
    </source>
</evidence>
<gene>
    <name evidence="1" type="ORF">RGQ15_18595</name>
</gene>
<dbReference type="EMBL" id="JAVQLW010000004">
    <property type="protein sequence ID" value="MDS9469580.1"/>
    <property type="molecule type" value="Genomic_DNA"/>
</dbReference>
<evidence type="ECO:0000313" key="2">
    <source>
        <dbReference type="Proteomes" id="UP001269144"/>
    </source>
</evidence>
<dbReference type="Proteomes" id="UP001269144">
    <property type="component" value="Unassembled WGS sequence"/>
</dbReference>
<name>A0ABU2HYH2_9RHOB</name>
<organism evidence="1 2">
    <name type="scientific">Paracoccus aurantius</name>
    <dbReference type="NCBI Taxonomy" id="3073814"/>
    <lineage>
        <taxon>Bacteria</taxon>
        <taxon>Pseudomonadati</taxon>
        <taxon>Pseudomonadota</taxon>
        <taxon>Alphaproteobacteria</taxon>
        <taxon>Rhodobacterales</taxon>
        <taxon>Paracoccaceae</taxon>
        <taxon>Paracoccus</taxon>
    </lineage>
</organism>
<proteinExistence type="predicted"/>
<protein>
    <recommendedName>
        <fullName evidence="3">Transposase</fullName>
    </recommendedName>
</protein>
<keyword evidence="2" id="KW-1185">Reference proteome</keyword>
<reference evidence="2" key="1">
    <citation type="submission" date="2023-07" db="EMBL/GenBank/DDBJ databases">
        <title>Paracoccus sp. MBLB3053 whole genome sequence.</title>
        <authorList>
            <person name="Hwang C.Y."/>
            <person name="Cho E.-S."/>
            <person name="Seo M.-J."/>
        </authorList>
    </citation>
    <scope>NUCLEOTIDE SEQUENCE [LARGE SCALE GENOMIC DNA]</scope>
    <source>
        <strain evidence="2">MBLB3053</strain>
    </source>
</reference>